<dbReference type="InterPro" id="IPR036286">
    <property type="entry name" value="LexA/Signal_pep-like_sf"/>
</dbReference>
<dbReference type="eggNOG" id="COG2932">
    <property type="taxonomic scope" value="Bacteria"/>
</dbReference>
<dbReference type="OrthoDB" id="5363392at2"/>
<keyword evidence="3" id="KW-1185">Reference proteome</keyword>
<evidence type="ECO:0000313" key="2">
    <source>
        <dbReference type="EMBL" id="ACV68996.1"/>
    </source>
</evidence>
<dbReference type="InterPro" id="IPR010982">
    <property type="entry name" value="Lambda_DNA-bd_dom_sf"/>
</dbReference>
<gene>
    <name evidence="2" type="ordered locus">Dret_1712</name>
</gene>
<dbReference type="PROSITE" id="PS50943">
    <property type="entry name" value="HTH_CROC1"/>
    <property type="match status" value="1"/>
</dbReference>
<dbReference type="SUPFAM" id="SSF51306">
    <property type="entry name" value="LexA/Signal peptidase"/>
    <property type="match status" value="1"/>
</dbReference>
<dbReference type="HOGENOM" id="CLU_066192_1_2_7"/>
<dbReference type="InterPro" id="IPR039418">
    <property type="entry name" value="LexA-like"/>
</dbReference>
<dbReference type="SUPFAM" id="SSF47413">
    <property type="entry name" value="lambda repressor-like DNA-binding domains"/>
    <property type="match status" value="1"/>
</dbReference>
<reference evidence="3" key="1">
    <citation type="submission" date="2009-09" db="EMBL/GenBank/DDBJ databases">
        <title>The complete chromosome of Desulfohalobium retbaense DSM 5692.</title>
        <authorList>
            <consortium name="US DOE Joint Genome Institute (JGI-PGF)"/>
            <person name="Lucas S."/>
            <person name="Copeland A."/>
            <person name="Lapidus A."/>
            <person name="Glavina del Rio T."/>
            <person name="Dalin E."/>
            <person name="Tice H."/>
            <person name="Bruce D."/>
            <person name="Goodwin L."/>
            <person name="Pitluck S."/>
            <person name="Kyrpides N."/>
            <person name="Mavromatis K."/>
            <person name="Ivanova N."/>
            <person name="Mikhailova N."/>
            <person name="Munk A.C."/>
            <person name="Brettin T."/>
            <person name="Detter J.C."/>
            <person name="Han C."/>
            <person name="Tapia R."/>
            <person name="Larimer F."/>
            <person name="Land M."/>
            <person name="Hauser L."/>
            <person name="Markowitz V."/>
            <person name="Cheng J.-F."/>
            <person name="Hugenholtz P."/>
            <person name="Woyke T."/>
            <person name="Wu D."/>
            <person name="Spring S."/>
            <person name="Klenk H.-P."/>
            <person name="Eisen J.A."/>
        </authorList>
    </citation>
    <scope>NUCLEOTIDE SEQUENCE [LARGE SCALE GENOMIC DNA]</scope>
    <source>
        <strain evidence="3">DSM 5692</strain>
    </source>
</reference>
<evidence type="ECO:0000313" key="3">
    <source>
        <dbReference type="Proteomes" id="UP000001052"/>
    </source>
</evidence>
<accession>C8X3J9</accession>
<sequence>MRTQFSPFFERVMQATDIENQSQLAKVLGVGRAAISLVKQKNSVPSRWILLLSRAYDLDPVWLAGEDEEPEQDMSSADHTEGIATLPWVRPELDPGTGTLRPLERPGWPVSAGWLSQWGSPEQTVVLYAPSAALEPEITPGDILAVDQAQTTATDGGIFLLTLPTGIILRRLWLQPDGVRLEPGSDQTLQAEEGGDLLGRVLFSVRGHGQSG</sequence>
<organism evidence="2 3">
    <name type="scientific">Desulfohalobium retbaense (strain ATCC 49708 / DSM 5692 / JCM 16813 / HR100)</name>
    <dbReference type="NCBI Taxonomy" id="485915"/>
    <lineage>
        <taxon>Bacteria</taxon>
        <taxon>Pseudomonadati</taxon>
        <taxon>Thermodesulfobacteriota</taxon>
        <taxon>Desulfovibrionia</taxon>
        <taxon>Desulfovibrionales</taxon>
        <taxon>Desulfohalobiaceae</taxon>
        <taxon>Desulfohalobium</taxon>
    </lineage>
</organism>
<dbReference type="AlphaFoldDB" id="C8X3J9"/>
<dbReference type="EMBL" id="CP001734">
    <property type="protein sequence ID" value="ACV68996.1"/>
    <property type="molecule type" value="Genomic_DNA"/>
</dbReference>
<proteinExistence type="predicted"/>
<dbReference type="InterPro" id="IPR010744">
    <property type="entry name" value="Phage_CI_N"/>
</dbReference>
<reference evidence="2 3" key="2">
    <citation type="journal article" date="2010" name="Stand. Genomic Sci.">
        <title>Complete genome sequence of Desulfohalobium retbaense type strain (HR(100)).</title>
        <authorList>
            <person name="Spring S."/>
            <person name="Nolan M."/>
            <person name="Lapidus A."/>
            <person name="Glavina Del Rio T."/>
            <person name="Copeland A."/>
            <person name="Tice H."/>
            <person name="Cheng J.F."/>
            <person name="Lucas S."/>
            <person name="Land M."/>
            <person name="Chen F."/>
            <person name="Bruce D."/>
            <person name="Goodwin L."/>
            <person name="Pitluck S."/>
            <person name="Ivanova N."/>
            <person name="Mavromatis K."/>
            <person name="Mikhailova N."/>
            <person name="Pati A."/>
            <person name="Chen A."/>
            <person name="Palaniappan K."/>
            <person name="Hauser L."/>
            <person name="Chang Y.J."/>
            <person name="Jeffries C.D."/>
            <person name="Munk C."/>
            <person name="Kiss H."/>
            <person name="Chain P."/>
            <person name="Han C."/>
            <person name="Brettin T."/>
            <person name="Detter J.C."/>
            <person name="Schuler E."/>
            <person name="Goker M."/>
            <person name="Rohde M."/>
            <person name="Bristow J."/>
            <person name="Eisen J.A."/>
            <person name="Markowitz V."/>
            <person name="Hugenholtz P."/>
            <person name="Kyrpides N.C."/>
            <person name="Klenk H.P."/>
        </authorList>
    </citation>
    <scope>NUCLEOTIDE SEQUENCE [LARGE SCALE GENOMIC DNA]</scope>
    <source>
        <strain evidence="2 3">DSM 5692</strain>
    </source>
</reference>
<dbReference type="eggNOG" id="COG1476">
    <property type="taxonomic scope" value="Bacteria"/>
</dbReference>
<feature type="domain" description="HTH cro/C1-type" evidence="1">
    <location>
        <begin position="21"/>
        <end position="63"/>
    </location>
</feature>
<evidence type="ECO:0000259" key="1">
    <source>
        <dbReference type="PROSITE" id="PS50943"/>
    </source>
</evidence>
<dbReference type="RefSeq" id="WP_015752139.1">
    <property type="nucleotide sequence ID" value="NC_013223.1"/>
</dbReference>
<protein>
    <submittedName>
        <fullName evidence="2">CI repressor</fullName>
    </submittedName>
</protein>
<dbReference type="Pfam" id="PF00717">
    <property type="entry name" value="Peptidase_S24"/>
    <property type="match status" value="1"/>
</dbReference>
<dbReference type="KEGG" id="drt:Dret_1712"/>
<dbReference type="InterPro" id="IPR001387">
    <property type="entry name" value="Cro/C1-type_HTH"/>
</dbReference>
<dbReference type="Proteomes" id="UP000001052">
    <property type="component" value="Chromosome"/>
</dbReference>
<dbReference type="Gene3D" id="2.10.109.10">
    <property type="entry name" value="Umud Fragment, subunit A"/>
    <property type="match status" value="1"/>
</dbReference>
<name>C8X3J9_DESRD</name>
<dbReference type="Gene3D" id="1.10.260.40">
    <property type="entry name" value="lambda repressor-like DNA-binding domains"/>
    <property type="match status" value="1"/>
</dbReference>
<dbReference type="GO" id="GO:0045892">
    <property type="term" value="P:negative regulation of DNA-templated transcription"/>
    <property type="evidence" value="ECO:0007669"/>
    <property type="project" value="InterPro"/>
</dbReference>
<dbReference type="InterPro" id="IPR015927">
    <property type="entry name" value="Peptidase_S24_S26A/B/C"/>
</dbReference>
<dbReference type="Pfam" id="PF07022">
    <property type="entry name" value="Phage_CI_repr"/>
    <property type="match status" value="1"/>
</dbReference>
<dbReference type="CDD" id="cd06529">
    <property type="entry name" value="S24_LexA-like"/>
    <property type="match status" value="1"/>
</dbReference>
<dbReference type="GO" id="GO:0003677">
    <property type="term" value="F:DNA binding"/>
    <property type="evidence" value="ECO:0007669"/>
    <property type="project" value="InterPro"/>
</dbReference>
<dbReference type="CDD" id="cd00093">
    <property type="entry name" value="HTH_XRE"/>
    <property type="match status" value="1"/>
</dbReference>